<organism evidence="3 4">
    <name type="scientific">Trinickia soli</name>
    <dbReference type="NCBI Taxonomy" id="380675"/>
    <lineage>
        <taxon>Bacteria</taxon>
        <taxon>Pseudomonadati</taxon>
        <taxon>Pseudomonadota</taxon>
        <taxon>Betaproteobacteria</taxon>
        <taxon>Burkholderiales</taxon>
        <taxon>Burkholderiaceae</taxon>
        <taxon>Trinickia</taxon>
    </lineage>
</organism>
<feature type="domain" description="Zona occludens toxin N-terminal" evidence="2">
    <location>
        <begin position="7"/>
        <end position="212"/>
    </location>
</feature>
<proteinExistence type="predicted"/>
<keyword evidence="1" id="KW-1133">Transmembrane helix</keyword>
<dbReference type="RefSeq" id="WP_102608086.1">
    <property type="nucleotide sequence ID" value="NZ_CADIKD010000006.1"/>
</dbReference>
<dbReference type="Pfam" id="PF05707">
    <property type="entry name" value="Zot"/>
    <property type="match status" value="1"/>
</dbReference>
<feature type="transmembrane region" description="Helical" evidence="1">
    <location>
        <begin position="234"/>
        <end position="254"/>
    </location>
</feature>
<accession>A0A2N7WGF0</accession>
<dbReference type="AlphaFoldDB" id="A0A2N7WGF0"/>
<evidence type="ECO:0000259" key="2">
    <source>
        <dbReference type="Pfam" id="PF05707"/>
    </source>
</evidence>
<protein>
    <submittedName>
        <fullName evidence="3">Zonular occludens toxin</fullName>
    </submittedName>
</protein>
<keyword evidence="1" id="KW-0472">Membrane</keyword>
<reference evidence="3 4" key="1">
    <citation type="submission" date="2018-01" db="EMBL/GenBank/DDBJ databases">
        <title>Whole genome analyses suggest that Burkholderia sensu lato contains two further novel genera in the rhizoxinica-symbiotica group Mycetohabitans gen. nov., and Trinickia gen. nov.: implications for the evolution of diazotrophy and nodulation in the Burkholderiaceae.</title>
        <authorList>
            <person name="Estrada-de los Santos P."/>
            <person name="Palmer M."/>
            <person name="Chavez-Ramirez B."/>
            <person name="Beukes C."/>
            <person name="Steenkamp E.T."/>
            <person name="Hirsch A.M."/>
            <person name="Manyaka P."/>
            <person name="Maluk M."/>
            <person name="Lafos M."/>
            <person name="Crook M."/>
            <person name="Gross E."/>
            <person name="Simon M.F."/>
            <person name="Bueno dos Reis Junior F."/>
            <person name="Poole P.S."/>
            <person name="Venter S.N."/>
            <person name="James E.K."/>
        </authorList>
    </citation>
    <scope>NUCLEOTIDE SEQUENCE [LARGE SCALE GENOMIC DNA]</scope>
    <source>
        <strain evidence="3 4">GP25-8</strain>
    </source>
</reference>
<dbReference type="InterPro" id="IPR008900">
    <property type="entry name" value="Zot_N"/>
</dbReference>
<gene>
    <name evidence="3" type="ORF">C0Z19_02005</name>
</gene>
<evidence type="ECO:0000313" key="4">
    <source>
        <dbReference type="Proteomes" id="UP000235347"/>
    </source>
</evidence>
<dbReference type="Gene3D" id="3.40.50.300">
    <property type="entry name" value="P-loop containing nucleotide triphosphate hydrolases"/>
    <property type="match status" value="1"/>
</dbReference>
<comment type="caution">
    <text evidence="3">The sequence shown here is derived from an EMBL/GenBank/DDBJ whole genome shotgun (WGS) entry which is preliminary data.</text>
</comment>
<sequence>MAVTAYFGVMGSGKSYEVVSGPLLDAVAAGRRVVTNIDGISEERIHAHLVKKRGLGVDGLGKVVYVRTDDIKQPRFFPVELEHSDGAKVEPGFVQPGDLLVVDEAWKIWPDRGALPGEHMAFFRMHRHFVHEHTGVACDVVLMIQAVSGLNRSIRDVIELSFRMVKLKSIGVSKGYRVEMYETARLTKANRVGTFVRKYKSEIFPLYKSYAASGGGSGKEAVVDKRQNLFARPLFWVLAVVVLVVGGSAIFFVVRFFHGGMLKHGAHASSDSGGHASGAGAASGAAPASGAAAAVPRSPGMSEQWRVVGSFAANGQYWVVVADESGRLRVQSPAGFVGSGIERAGEVDGKRVAVWSGSLPGRGAAAMGVPGVLK</sequence>
<name>A0A2N7WGF0_9BURK</name>
<dbReference type="EMBL" id="PNYB01000001">
    <property type="protein sequence ID" value="PMS28497.1"/>
    <property type="molecule type" value="Genomic_DNA"/>
</dbReference>
<keyword evidence="1" id="KW-0812">Transmembrane</keyword>
<dbReference type="Proteomes" id="UP000235347">
    <property type="component" value="Unassembled WGS sequence"/>
</dbReference>
<evidence type="ECO:0000313" key="3">
    <source>
        <dbReference type="EMBL" id="PMS28497.1"/>
    </source>
</evidence>
<dbReference type="InterPro" id="IPR027417">
    <property type="entry name" value="P-loop_NTPase"/>
</dbReference>
<evidence type="ECO:0000256" key="1">
    <source>
        <dbReference type="SAM" id="Phobius"/>
    </source>
</evidence>
<keyword evidence="4" id="KW-1185">Reference proteome</keyword>